<gene>
    <name evidence="2" type="ORF">BXY66_0939</name>
</gene>
<dbReference type="InterPro" id="IPR025870">
    <property type="entry name" value="Glyoxalase-like_dom"/>
</dbReference>
<dbReference type="AlphaFoldDB" id="A0A4R1NUG5"/>
<dbReference type="Gene3D" id="3.10.180.10">
    <property type="entry name" value="2,3-Dihydroxybiphenyl 1,2-Dioxygenase, domain 1"/>
    <property type="match status" value="1"/>
</dbReference>
<protein>
    <submittedName>
        <fullName evidence="2">Glyoxalase-like protein</fullName>
    </submittedName>
</protein>
<dbReference type="InterPro" id="IPR029068">
    <property type="entry name" value="Glyas_Bleomycin-R_OHBP_Dase"/>
</dbReference>
<evidence type="ECO:0000259" key="1">
    <source>
        <dbReference type="Pfam" id="PF13468"/>
    </source>
</evidence>
<organism evidence="2 3">
    <name type="scientific">Shimia isoporae</name>
    <dbReference type="NCBI Taxonomy" id="647720"/>
    <lineage>
        <taxon>Bacteria</taxon>
        <taxon>Pseudomonadati</taxon>
        <taxon>Pseudomonadota</taxon>
        <taxon>Alphaproteobacteria</taxon>
        <taxon>Rhodobacterales</taxon>
        <taxon>Roseobacteraceae</taxon>
    </lineage>
</organism>
<sequence>MGFAEARIEGESQMLELDHLAVAGESLEAAVAHVEDALGVKMLPGGQHARYGTHNQLLGLGDGLYLEAIATDPSVGSLPHARWFDLDRFEGSPRLGNWICRSDDLEADVASIPLDVGLPVALTRGDLRWRMAVPDSGVLPYGDCFPALMQWDVSPTPASLLAGSGCTLLRLEVAHPDAGDLQAAVPLIDPRIVYVEGTTALRASFDTPHGKRVLQ</sequence>
<feature type="domain" description="Glyoxalase-like" evidence="1">
    <location>
        <begin position="17"/>
        <end position="184"/>
    </location>
</feature>
<proteinExistence type="predicted"/>
<keyword evidence="3" id="KW-1185">Reference proteome</keyword>
<dbReference type="EMBL" id="SMGR01000001">
    <property type="protein sequence ID" value="TCL08898.1"/>
    <property type="molecule type" value="Genomic_DNA"/>
</dbReference>
<dbReference type="Proteomes" id="UP000295673">
    <property type="component" value="Unassembled WGS sequence"/>
</dbReference>
<name>A0A4R1NUG5_9RHOB</name>
<reference evidence="2 3" key="1">
    <citation type="submission" date="2019-03" db="EMBL/GenBank/DDBJ databases">
        <title>Genomic Encyclopedia of Archaeal and Bacterial Type Strains, Phase II (KMG-II): from individual species to whole genera.</title>
        <authorList>
            <person name="Goeker M."/>
        </authorList>
    </citation>
    <scope>NUCLEOTIDE SEQUENCE [LARGE SCALE GENOMIC DNA]</scope>
    <source>
        <strain evidence="2 3">DSM 26433</strain>
    </source>
</reference>
<accession>A0A4R1NUG5</accession>
<evidence type="ECO:0000313" key="2">
    <source>
        <dbReference type="EMBL" id="TCL08898.1"/>
    </source>
</evidence>
<comment type="caution">
    <text evidence="2">The sequence shown here is derived from an EMBL/GenBank/DDBJ whole genome shotgun (WGS) entry which is preliminary data.</text>
</comment>
<dbReference type="Pfam" id="PF13468">
    <property type="entry name" value="Glyoxalase_3"/>
    <property type="match status" value="1"/>
</dbReference>
<evidence type="ECO:0000313" key="3">
    <source>
        <dbReference type="Proteomes" id="UP000295673"/>
    </source>
</evidence>